<evidence type="ECO:0000259" key="1">
    <source>
        <dbReference type="Pfam" id="PF13847"/>
    </source>
</evidence>
<comment type="caution">
    <text evidence="2">The sequence shown here is derived from an EMBL/GenBank/DDBJ whole genome shotgun (WGS) entry which is preliminary data.</text>
</comment>
<dbReference type="EC" id="2.1.1.144" evidence="2"/>
<keyword evidence="2" id="KW-0808">Transferase</keyword>
<proteinExistence type="predicted"/>
<evidence type="ECO:0000313" key="2">
    <source>
        <dbReference type="EMBL" id="MPM76233.1"/>
    </source>
</evidence>
<sequence length="306" mass="34944">MINVEHGGKVMKESYWNGRLEFLKAIRTGWCNDDYIEFLVEKVWKVNKPVNVIDFGCGFGYIGLLLMPLLPEGSTYTGVDISETLLEDARKIFAESTFVTNFIKADLNEYIPKESYDIAISQAVLRHIPNAKGVLERMVQAVVKDGLVVCMEGDLEIEKTGQYFSGIDYTELGMIDLHRKMYKQELENGGRDYRIGVKIPVLMQELGLNNVGVRMNDRVKFINPFGDKEEHEKHFNAVTSAWGWNKQLSEAEKVEYKASLISRGLNEEEAETYVMGEVKIRDYVINNKDKAFIIQSPCILISYGRK</sequence>
<dbReference type="InterPro" id="IPR025714">
    <property type="entry name" value="Methyltranfer_dom"/>
</dbReference>
<organism evidence="2">
    <name type="scientific">bioreactor metagenome</name>
    <dbReference type="NCBI Taxonomy" id="1076179"/>
    <lineage>
        <taxon>unclassified sequences</taxon>
        <taxon>metagenomes</taxon>
        <taxon>ecological metagenomes</taxon>
    </lineage>
</organism>
<dbReference type="SUPFAM" id="SSF53335">
    <property type="entry name" value="S-adenosyl-L-methionine-dependent methyltransferases"/>
    <property type="match status" value="1"/>
</dbReference>
<dbReference type="Gene3D" id="1.10.150.350">
    <property type="match status" value="1"/>
</dbReference>
<dbReference type="Pfam" id="PF13847">
    <property type="entry name" value="Methyltransf_31"/>
    <property type="match status" value="1"/>
</dbReference>
<dbReference type="GO" id="GO:0030798">
    <property type="term" value="F:trans-aconitate 2-methyltransferase activity"/>
    <property type="evidence" value="ECO:0007669"/>
    <property type="project" value="UniProtKB-EC"/>
</dbReference>
<dbReference type="GO" id="GO:0032259">
    <property type="term" value="P:methylation"/>
    <property type="evidence" value="ECO:0007669"/>
    <property type="project" value="UniProtKB-KW"/>
</dbReference>
<protein>
    <submittedName>
        <fullName evidence="2">Trans-aconitate 2-methyltransferase</fullName>
        <ecNumber evidence="2">2.1.1.144</ecNumber>
    </submittedName>
</protein>
<dbReference type="EMBL" id="VSSQ01027147">
    <property type="protein sequence ID" value="MPM76233.1"/>
    <property type="molecule type" value="Genomic_DNA"/>
</dbReference>
<name>A0A645CH25_9ZZZZ</name>
<dbReference type="CDD" id="cd02440">
    <property type="entry name" value="AdoMet_MTases"/>
    <property type="match status" value="1"/>
</dbReference>
<dbReference type="InterPro" id="IPR029063">
    <property type="entry name" value="SAM-dependent_MTases_sf"/>
</dbReference>
<accession>A0A645CH25</accession>
<gene>
    <name evidence="2" type="primary">tam_12</name>
    <name evidence="2" type="ORF">SDC9_123230</name>
</gene>
<dbReference type="AlphaFoldDB" id="A0A645CH25"/>
<reference evidence="2" key="1">
    <citation type="submission" date="2019-08" db="EMBL/GenBank/DDBJ databases">
        <authorList>
            <person name="Kucharzyk K."/>
            <person name="Murdoch R.W."/>
            <person name="Higgins S."/>
            <person name="Loffler F."/>
        </authorList>
    </citation>
    <scope>NUCLEOTIDE SEQUENCE</scope>
</reference>
<feature type="domain" description="Methyltransferase" evidence="1">
    <location>
        <begin position="50"/>
        <end position="153"/>
    </location>
</feature>
<dbReference type="Gene3D" id="3.40.50.150">
    <property type="entry name" value="Vaccinia Virus protein VP39"/>
    <property type="match status" value="1"/>
</dbReference>
<dbReference type="PANTHER" id="PTHR43861">
    <property type="entry name" value="TRANS-ACONITATE 2-METHYLTRANSFERASE-RELATED"/>
    <property type="match status" value="1"/>
</dbReference>
<keyword evidence="2" id="KW-0489">Methyltransferase</keyword>